<dbReference type="PANTHER" id="PTHR12747:SF0">
    <property type="entry name" value="ELONGATOR COMPLEX PROTEIN 1"/>
    <property type="match status" value="1"/>
</dbReference>
<dbReference type="PANTHER" id="PTHR12747">
    <property type="entry name" value="ELONGATOR COMPLEX PROTEIN 1"/>
    <property type="match status" value="1"/>
</dbReference>
<gene>
    <name evidence="12" type="ORF">SCP_0305250</name>
</gene>
<keyword evidence="12" id="KW-0808">Transferase</keyword>
<dbReference type="InterPro" id="IPR056165">
    <property type="entry name" value="Beta-prop_ELP1_2nd"/>
</dbReference>
<dbReference type="SUPFAM" id="SSF69322">
    <property type="entry name" value="Tricorn protease domain 2"/>
    <property type="match status" value="1"/>
</dbReference>
<comment type="pathway">
    <text evidence="2">tRNA modification; 5-methoxycarbonylmethyl-2-thiouridine-tRNA biosynthesis.</text>
</comment>
<dbReference type="GO" id="GO:0033588">
    <property type="term" value="C:elongator holoenzyme complex"/>
    <property type="evidence" value="ECO:0007669"/>
    <property type="project" value="InterPro"/>
</dbReference>
<dbReference type="UniPathway" id="UPA00988"/>
<dbReference type="EMBL" id="BFAD01000003">
    <property type="protein sequence ID" value="GBE80805.1"/>
    <property type="molecule type" value="Genomic_DNA"/>
</dbReference>
<dbReference type="InParanoid" id="A0A401GFA0"/>
<dbReference type="GO" id="GO:0000049">
    <property type="term" value="F:tRNA binding"/>
    <property type="evidence" value="ECO:0007669"/>
    <property type="project" value="TreeGrafter"/>
</dbReference>
<feature type="domain" description="ELP1 alpha-solenoid" evidence="10">
    <location>
        <begin position="829"/>
        <end position="895"/>
    </location>
</feature>
<feature type="compositionally biased region" description="Basic and acidic residues" evidence="6">
    <location>
        <begin position="1384"/>
        <end position="1406"/>
    </location>
</feature>
<dbReference type="InterPro" id="IPR006849">
    <property type="entry name" value="Elp1"/>
</dbReference>
<evidence type="ECO:0000259" key="9">
    <source>
        <dbReference type="Pfam" id="PF23878"/>
    </source>
</evidence>
<sequence>MRNLALYKSICTSLERPADFNFLNENTRICAVAVDTDQDALYVASDFFKDGGDVTLEIWRITGGDSTQAESQNDIPNASRIATFTTPPSAASNPWTSPVPTSSNHMNEIISLRLLADTRTLALITRGGDIATLMVDEDMREVEVVGSISAGILASSWGSDDSLLALVTGRFIFVYRSLLPLNVLVFPRDDKLILMTSTFDVLCENALHPTEFGEDAPITLGWGTKQTQFHGSLGKTAAQAALDLSEVGTSPDDDGLPHISWRGDGAFFSVSVLSPSSYQAISTRRLRILRIYSREGALQSTAEPVPGLEHALSWRPSGNLIAGTQRFGPGSGNADEAGLGKGKEGRHDVVFFERNGLRHGEFQLKEWRDGHSRRKEMNDANDSVVRRWGYSVRDVGWSADSNVLSVWIEGDGGDVVQLWTIGNYHWYLKQEISAPPTLVGPGRFTSVTWHPEDALRIILTTSSEIMQRTYAWETFASSAKSPVDTGSVAVMDGVDILLTPFRTQNVPPPMSSFVHTPHLPAMQQTLQLSRIPMPIHVSFSSSRDLLAVLWESGLVELTDLRTRINGSRGRVMDTLKIWAGIINRALGISSCRQIALWIPGGELHNKSEGDAEVVHVAVLGAETNEDAHDVVCCVAVKGGEVVEESIAPMPSSNGRLVPAFTGITWQSPNGELFVVDQSTHTPISKARFPEFCFSAVQEPIQPVRGSRSIVDEDAAATNPSSLFIGLSNGGKLQVADDTGAVRTLSSNVNSFTVASGFLTFTTTAHNVQFAPIDQLTTVLHPHIAETVPALPEWETRRVERGSRIVTAVPSTMSLILQMPRGNLETINPRPFVMNIVRHEIDDGNYGKAFLACRKHRVDLNVLVQHNQAAFKERIPSFIEQIDDVDYINLFLTNLGQGPLPANDIADLCDSIRAELEKKDLNRYINSILTAHVVKTPPDHEAGLALLLRLRGSEPQLVEDAVKYIIFLVDADRLFDIALGMYDFSLVLMIAQHAQKDPREYLPFLRELRALDHHYQRFKIDDHLKRYQKALTDLSLAGSERFDEAMLYVEKHKLYDYALSLWQATEQYDSVLNVYGNWLFERRDFREAAFVFRQANKNSKALVAYEKALEWQELFELAIQVETSKDDLASMAYRVAEDLSSKKRHMDAARVLLDYAEDVRETVGVLVRGSHFSEARRIITLRAYPEFLEDLVYPGVLESRAQIAEEIGEMQDQLRKQVQRVHELRVRKVEEPDAFYGVEDMDLHNVDVMTDVSMAATTFTRYTVAPSAVSRTTSKRSSRSKRKMERKVGSGRKGTVDEEEYLLKSVTKLVGRFNTVQVDAANVLPHLFQFTEEHRAEGMALRKEVADFEKELKAAVDEIWAKPPGPEDTGEGGDGAPGDTWASRMQEHERQRQTDPLEKVAKPDLAKQEWTLVLPPSGSTPS</sequence>
<dbReference type="RefSeq" id="XP_027611718.1">
    <property type="nucleotide sequence ID" value="XM_027755917.1"/>
</dbReference>
<feature type="domain" description="ELP1 TPR" evidence="9">
    <location>
        <begin position="1014"/>
        <end position="1176"/>
    </location>
</feature>
<evidence type="ECO:0000259" key="8">
    <source>
        <dbReference type="Pfam" id="PF23797"/>
    </source>
</evidence>
<feature type="domain" description="ELP1 first N-terminal beta-propeller" evidence="7">
    <location>
        <begin position="1"/>
        <end position="452"/>
    </location>
</feature>
<evidence type="ECO:0000256" key="3">
    <source>
        <dbReference type="ARBA" id="ARBA00006086"/>
    </source>
</evidence>
<dbReference type="InterPro" id="IPR056166">
    <property type="entry name" value="TPR_ELP1"/>
</dbReference>
<evidence type="ECO:0000313" key="12">
    <source>
        <dbReference type="EMBL" id="GBE80805.1"/>
    </source>
</evidence>
<dbReference type="GO" id="GO:0002926">
    <property type="term" value="P:tRNA wobble base 5-methoxycarbonylmethyl-2-thiouridinylation"/>
    <property type="evidence" value="ECO:0007669"/>
    <property type="project" value="TreeGrafter"/>
</dbReference>
<keyword evidence="5" id="KW-0819">tRNA processing</keyword>
<protein>
    <submittedName>
        <fullName evidence="12">IkappaB kinase complex IKAP component</fullName>
    </submittedName>
</protein>
<evidence type="ECO:0000259" key="11">
    <source>
        <dbReference type="Pfam" id="PF23936"/>
    </source>
</evidence>
<dbReference type="FunCoup" id="A0A401GFA0">
    <property type="interactions" value="478"/>
</dbReference>
<dbReference type="Proteomes" id="UP000287166">
    <property type="component" value="Unassembled WGS sequence"/>
</dbReference>
<keyword evidence="12" id="KW-0418">Kinase</keyword>
<dbReference type="Pfam" id="PF04762">
    <property type="entry name" value="Beta-prop_ELP1_1st"/>
    <property type="match status" value="1"/>
</dbReference>
<dbReference type="Pfam" id="PF23925">
    <property type="entry name" value="A-sol_ELP1"/>
    <property type="match status" value="2"/>
</dbReference>
<comment type="similarity">
    <text evidence="3">Belongs to the ELP1/IKA1 family.</text>
</comment>
<keyword evidence="13" id="KW-1185">Reference proteome</keyword>
<evidence type="ECO:0000256" key="2">
    <source>
        <dbReference type="ARBA" id="ARBA00005043"/>
    </source>
</evidence>
<evidence type="ECO:0000256" key="5">
    <source>
        <dbReference type="ARBA" id="ARBA00022694"/>
    </source>
</evidence>
<evidence type="ECO:0000256" key="4">
    <source>
        <dbReference type="ARBA" id="ARBA00022490"/>
    </source>
</evidence>
<comment type="subcellular location">
    <subcellularLocation>
        <location evidence="1">Cytoplasm</location>
    </subcellularLocation>
</comment>
<dbReference type="GO" id="GO:0005829">
    <property type="term" value="C:cytosol"/>
    <property type="evidence" value="ECO:0007669"/>
    <property type="project" value="TreeGrafter"/>
</dbReference>
<feature type="domain" description="ELP1 alpha-solenoid" evidence="10">
    <location>
        <begin position="903"/>
        <end position="1007"/>
    </location>
</feature>
<dbReference type="InterPro" id="IPR056167">
    <property type="entry name" value="A-sol_ELP1"/>
</dbReference>
<keyword evidence="4" id="KW-0963">Cytoplasm</keyword>
<accession>A0A401GFA0</accession>
<dbReference type="InterPro" id="IPR056164">
    <property type="entry name" value="Beta-prop_ELP1_1st"/>
</dbReference>
<evidence type="ECO:0000256" key="1">
    <source>
        <dbReference type="ARBA" id="ARBA00004496"/>
    </source>
</evidence>
<organism evidence="12 13">
    <name type="scientific">Sparassis crispa</name>
    <dbReference type="NCBI Taxonomy" id="139825"/>
    <lineage>
        <taxon>Eukaryota</taxon>
        <taxon>Fungi</taxon>
        <taxon>Dikarya</taxon>
        <taxon>Basidiomycota</taxon>
        <taxon>Agaricomycotina</taxon>
        <taxon>Agaricomycetes</taxon>
        <taxon>Polyporales</taxon>
        <taxon>Sparassidaceae</taxon>
        <taxon>Sparassis</taxon>
    </lineage>
</organism>
<dbReference type="STRING" id="139825.A0A401GFA0"/>
<dbReference type="GO" id="GO:0016301">
    <property type="term" value="F:kinase activity"/>
    <property type="evidence" value="ECO:0007669"/>
    <property type="project" value="UniProtKB-KW"/>
</dbReference>
<proteinExistence type="inferred from homology"/>
<dbReference type="Pfam" id="PF23936">
    <property type="entry name" value="HB_ELP1"/>
    <property type="match status" value="1"/>
</dbReference>
<evidence type="ECO:0000256" key="6">
    <source>
        <dbReference type="SAM" id="MobiDB-lite"/>
    </source>
</evidence>
<feature type="region of interest" description="Disordered" evidence="6">
    <location>
        <begin position="1359"/>
        <end position="1421"/>
    </location>
</feature>
<name>A0A401GFA0_9APHY</name>
<dbReference type="Pfam" id="PF23878">
    <property type="entry name" value="TPR_ELP1"/>
    <property type="match status" value="1"/>
</dbReference>
<dbReference type="GeneID" id="38777722"/>
<dbReference type="OrthoDB" id="40048at2759"/>
<comment type="caution">
    <text evidence="12">The sequence shown here is derived from an EMBL/GenBank/DDBJ whole genome shotgun (WGS) entry which is preliminary data.</text>
</comment>
<reference evidence="12 13" key="1">
    <citation type="journal article" date="2018" name="Sci. Rep.">
        <title>Genome sequence of the cauliflower mushroom Sparassis crispa (Hanabiratake) and its association with beneficial usage.</title>
        <authorList>
            <person name="Kiyama R."/>
            <person name="Furutani Y."/>
            <person name="Kawaguchi K."/>
            <person name="Nakanishi T."/>
        </authorList>
    </citation>
    <scope>NUCLEOTIDE SEQUENCE [LARGE SCALE GENOMIC DNA]</scope>
</reference>
<feature type="region of interest" description="Disordered" evidence="6">
    <location>
        <begin position="1269"/>
        <end position="1294"/>
    </location>
</feature>
<feature type="compositionally biased region" description="Basic residues" evidence="6">
    <location>
        <begin position="1272"/>
        <end position="1284"/>
    </location>
</feature>
<feature type="domain" description="ELP1 N-terminal second beta-propeller" evidence="8">
    <location>
        <begin position="490"/>
        <end position="805"/>
    </location>
</feature>
<evidence type="ECO:0000259" key="7">
    <source>
        <dbReference type="Pfam" id="PF04762"/>
    </source>
</evidence>
<evidence type="ECO:0000313" key="13">
    <source>
        <dbReference type="Proteomes" id="UP000287166"/>
    </source>
</evidence>
<dbReference type="PIRSF" id="PIRSF017233">
    <property type="entry name" value="IKAP"/>
    <property type="match status" value="1"/>
</dbReference>
<dbReference type="InterPro" id="IPR056169">
    <property type="entry name" value="HB_ELP1"/>
</dbReference>
<dbReference type="Pfam" id="PF23797">
    <property type="entry name" value="Beta-prop_ELP1_2nd"/>
    <property type="match status" value="1"/>
</dbReference>
<feature type="domain" description="ELP1 three-helical bundle" evidence="11">
    <location>
        <begin position="1187"/>
        <end position="1358"/>
    </location>
</feature>
<evidence type="ECO:0000259" key="10">
    <source>
        <dbReference type="Pfam" id="PF23925"/>
    </source>
</evidence>